<dbReference type="GO" id="GO:0016757">
    <property type="term" value="F:glycosyltransferase activity"/>
    <property type="evidence" value="ECO:0007669"/>
    <property type="project" value="UniProtKB-KW"/>
</dbReference>
<keyword evidence="8 14" id="KW-0812">Transmembrane</keyword>
<gene>
    <name evidence="16" type="primary">ISY1</name>
    <name evidence="16" type="ORF">T02_9461</name>
</gene>
<dbReference type="InterPro" id="IPR029008">
    <property type="entry name" value="EMC6-like"/>
</dbReference>
<sequence length="846" mass="96568">MARNAEKALTALARWRKMKLDEERGPTDHRPALASDCNDLRKAEVWRLDVIREIARKIAQIQNPGLGEFKIRDLNDEINKLLKTKYHWEVRVRELGGPDYKRIAPKMLDREGRELPGNRGYKYFGAAKDLPGVRELFAKPTSDVGKLKKTYAQLVRAADARYYGYVDEDDGVILPLECEAEAAARKKAVEEWEKNKMDKFADELVDKVDLPTVEDIGNFEEENAADILFPGDDSTDRPVNVEDVSTGSIPVPSQEEVEQAILKRKKMELLEKYASFEDYSKLAEIFAAFGIIFHASMLISKKAGELFSKAIQAKSDWTDKDDLLDVIYWFKQIFSLLFGIGCGLLPVEGFSVIAFYLMVSTLVTHFYITAFQCFDEDELGGISEVFKEGFSSAFATFMNAFCLLNFNNFEPCEIVFVYVTEPIEKQGVSADLLKEKLIRQTNFTVHVYFTHSDFSTTTGAWAIWPILHNKLHAVQYKWLFFMESQTVVDLMRLTQLLAKFDPAKQFFIGHALIDHSMTIIHHFSSEKLKYPELGAGFVISKATFNFAVELVKSNESNAQMFIIDAMYELALLLYNNSFGVELTDEPMFCTLAEQSNCITRYVYDDSKCTGNVSSEDVVFAVKTWSGNHQTRIPILKQTWVSNDIQVIFFSDVEDRNIPTVKVNVENTKEGHCEKTLNILQYFNEINNRKYKWIVLADDDTLFNVAALFRLLRCYNSESQMILGQRYGFHFNADGTRGFDYPTLGAGAVFSSPVVSTLAFLLQCTAKDAPDDMSIGFYLSNTEIPIVHSSSFHQAPSSSYAHDYLHKMPMISFHSFFNGNPLENFERYLKKKHFKNDEEEHLAKIEL</sequence>
<dbReference type="InterPro" id="IPR003378">
    <property type="entry name" value="Fringe-like_glycosylTrfase"/>
</dbReference>
<dbReference type="Proteomes" id="UP000054721">
    <property type="component" value="Unassembled WGS sequence"/>
</dbReference>
<dbReference type="PANTHER" id="PTHR13021">
    <property type="entry name" value="PRE-MRNA-SPLICING FACTOR ISY1"/>
    <property type="match status" value="1"/>
</dbReference>
<feature type="transmembrane region" description="Helical" evidence="14">
    <location>
        <begin position="352"/>
        <end position="370"/>
    </location>
</feature>
<feature type="non-terminal residue" evidence="16">
    <location>
        <position position="1"/>
    </location>
</feature>
<evidence type="ECO:0000256" key="2">
    <source>
        <dbReference type="ARBA" id="ARBA00004477"/>
    </source>
</evidence>
<evidence type="ECO:0000256" key="10">
    <source>
        <dbReference type="ARBA" id="ARBA00022968"/>
    </source>
</evidence>
<comment type="similarity">
    <text evidence="5">Belongs to the EMC6 family.</text>
</comment>
<dbReference type="Pfam" id="PF06246">
    <property type="entry name" value="Isy1"/>
    <property type="match status" value="1"/>
</dbReference>
<dbReference type="GO" id="GO:0005789">
    <property type="term" value="C:endoplasmic reticulum membrane"/>
    <property type="evidence" value="ECO:0007669"/>
    <property type="project" value="UniProtKB-SubCell"/>
</dbReference>
<dbReference type="InterPro" id="IPR029012">
    <property type="entry name" value="Helix_hairpin_bin_sf"/>
</dbReference>
<evidence type="ECO:0000259" key="15">
    <source>
        <dbReference type="Pfam" id="PF02434"/>
    </source>
</evidence>
<comment type="subcellular location">
    <subcellularLocation>
        <location evidence="2">Endoplasmic reticulum membrane</location>
        <topology evidence="2">Multi-pass membrane protein</topology>
    </subcellularLocation>
    <subcellularLocation>
        <location evidence="3">Membrane</location>
        <topology evidence="3">Single-pass type II membrane protein</topology>
    </subcellularLocation>
    <subcellularLocation>
        <location evidence="1">Nucleus</location>
    </subcellularLocation>
</comment>
<organism evidence="16 17">
    <name type="scientific">Trichinella nativa</name>
    <dbReference type="NCBI Taxonomy" id="6335"/>
    <lineage>
        <taxon>Eukaryota</taxon>
        <taxon>Metazoa</taxon>
        <taxon>Ecdysozoa</taxon>
        <taxon>Nematoda</taxon>
        <taxon>Enoplea</taxon>
        <taxon>Dorylaimia</taxon>
        <taxon>Trichinellida</taxon>
        <taxon>Trichinellidae</taxon>
        <taxon>Trichinella</taxon>
    </lineage>
</organism>
<evidence type="ECO:0000256" key="13">
    <source>
        <dbReference type="ARBA" id="ARBA00023242"/>
    </source>
</evidence>
<keyword evidence="7" id="KW-0808">Transferase</keyword>
<keyword evidence="9" id="KW-0256">Endoplasmic reticulum</keyword>
<comment type="caution">
    <text evidence="16">The sequence shown here is derived from an EMBL/GenBank/DDBJ whole genome shotgun (WGS) entry which is preliminary data.</text>
</comment>
<feature type="domain" description="Fringe-like glycosyltransferase" evidence="15">
    <location>
        <begin position="445"/>
        <end position="546"/>
    </location>
</feature>
<evidence type="ECO:0000256" key="5">
    <source>
        <dbReference type="ARBA" id="ARBA00009436"/>
    </source>
</evidence>
<evidence type="ECO:0000256" key="1">
    <source>
        <dbReference type="ARBA" id="ARBA00004123"/>
    </source>
</evidence>
<evidence type="ECO:0000256" key="12">
    <source>
        <dbReference type="ARBA" id="ARBA00023136"/>
    </source>
</evidence>
<keyword evidence="11 14" id="KW-1133">Transmembrane helix</keyword>
<dbReference type="InterPro" id="IPR009360">
    <property type="entry name" value="Isy1"/>
</dbReference>
<evidence type="ECO:0000256" key="9">
    <source>
        <dbReference type="ARBA" id="ARBA00022824"/>
    </source>
</evidence>
<keyword evidence="13" id="KW-0539">Nucleus</keyword>
<accession>A0A0V1LUW7</accession>
<evidence type="ECO:0000256" key="3">
    <source>
        <dbReference type="ARBA" id="ARBA00004606"/>
    </source>
</evidence>
<keyword evidence="10" id="KW-0735">Signal-anchor</keyword>
<protein>
    <submittedName>
        <fullName evidence="16">Pre-mRNA-splicing factor ISY1-like protein</fullName>
    </submittedName>
</protein>
<evidence type="ECO:0000256" key="4">
    <source>
        <dbReference type="ARBA" id="ARBA00007002"/>
    </source>
</evidence>
<dbReference type="Gene3D" id="3.90.550.50">
    <property type="match status" value="2"/>
</dbReference>
<keyword evidence="6" id="KW-0328">Glycosyltransferase</keyword>
<dbReference type="Gene3D" id="1.10.287.660">
    <property type="entry name" value="Helix hairpin bin"/>
    <property type="match status" value="1"/>
</dbReference>
<dbReference type="AlphaFoldDB" id="A0A0V1LUW7"/>
<dbReference type="EMBL" id="JYDW01000001">
    <property type="protein sequence ID" value="KRZ63311.1"/>
    <property type="molecule type" value="Genomic_DNA"/>
</dbReference>
<dbReference type="InterPro" id="IPR037200">
    <property type="entry name" value="Isy1_sf"/>
</dbReference>
<feature type="domain" description="Fringe-like glycosyltransferase" evidence="15">
    <location>
        <begin position="612"/>
        <end position="823"/>
    </location>
</feature>
<keyword evidence="12 14" id="KW-0472">Membrane</keyword>
<dbReference type="GO" id="GO:0000350">
    <property type="term" value="P:generation of catalytic spliceosome for second transesterification step"/>
    <property type="evidence" value="ECO:0007669"/>
    <property type="project" value="InterPro"/>
</dbReference>
<feature type="transmembrane region" description="Helical" evidence="14">
    <location>
        <begin position="282"/>
        <end position="299"/>
    </location>
</feature>
<keyword evidence="17" id="KW-1185">Reference proteome</keyword>
<proteinExistence type="inferred from homology"/>
<dbReference type="FunFam" id="1.10.287.660:FF:000001">
    <property type="entry name" value="pre-mRNA-splicing factor ISY1 homolog"/>
    <property type="match status" value="1"/>
</dbReference>
<evidence type="ECO:0000256" key="11">
    <source>
        <dbReference type="ARBA" id="ARBA00022989"/>
    </source>
</evidence>
<dbReference type="Pfam" id="PF07019">
    <property type="entry name" value="EMC6"/>
    <property type="match status" value="1"/>
</dbReference>
<evidence type="ECO:0000256" key="14">
    <source>
        <dbReference type="SAM" id="Phobius"/>
    </source>
</evidence>
<dbReference type="Pfam" id="PF02434">
    <property type="entry name" value="Fringe"/>
    <property type="match status" value="2"/>
</dbReference>
<evidence type="ECO:0000313" key="16">
    <source>
        <dbReference type="EMBL" id="KRZ63311.1"/>
    </source>
</evidence>
<evidence type="ECO:0000256" key="6">
    <source>
        <dbReference type="ARBA" id="ARBA00022676"/>
    </source>
</evidence>
<dbReference type="GO" id="GO:0005634">
    <property type="term" value="C:nucleus"/>
    <property type="evidence" value="ECO:0007669"/>
    <property type="project" value="UniProtKB-SubCell"/>
</dbReference>
<dbReference type="OrthoDB" id="1739576at2759"/>
<dbReference type="SUPFAM" id="SSF140102">
    <property type="entry name" value="ISY1 domain-like"/>
    <property type="match status" value="1"/>
</dbReference>
<evidence type="ECO:0000256" key="7">
    <source>
        <dbReference type="ARBA" id="ARBA00022679"/>
    </source>
</evidence>
<evidence type="ECO:0000256" key="8">
    <source>
        <dbReference type="ARBA" id="ARBA00022692"/>
    </source>
</evidence>
<comment type="similarity">
    <text evidence="4">Belongs to the ISY1 family.</text>
</comment>
<evidence type="ECO:0000313" key="17">
    <source>
        <dbReference type="Proteomes" id="UP000054721"/>
    </source>
</evidence>
<name>A0A0V1LUW7_9BILA</name>
<feature type="transmembrane region" description="Helical" evidence="14">
    <location>
        <begin position="326"/>
        <end position="345"/>
    </location>
</feature>
<reference evidence="16 17" key="1">
    <citation type="submission" date="2015-05" db="EMBL/GenBank/DDBJ databases">
        <title>Evolution of Trichinella species and genotypes.</title>
        <authorList>
            <person name="Korhonen P.K."/>
            <person name="Edoardo P."/>
            <person name="Giuseppe L.R."/>
            <person name="Gasser R.B."/>
        </authorList>
    </citation>
    <scope>NUCLEOTIDE SEQUENCE [LARGE SCALE GENOMIC DNA]</scope>
    <source>
        <strain evidence="16">ISS10</strain>
    </source>
</reference>